<dbReference type="InterPro" id="IPR003959">
    <property type="entry name" value="ATPase_AAA_core"/>
</dbReference>
<dbReference type="Pfam" id="PF13304">
    <property type="entry name" value="AAA_21"/>
    <property type="match status" value="1"/>
</dbReference>
<evidence type="ECO:0000259" key="1">
    <source>
        <dbReference type="Pfam" id="PF13304"/>
    </source>
</evidence>
<dbReference type="EMBL" id="JASHIE010000001">
    <property type="protein sequence ID" value="MDI9873282.1"/>
    <property type="molecule type" value="Genomic_DNA"/>
</dbReference>
<evidence type="ECO:0000313" key="3">
    <source>
        <dbReference type="Proteomes" id="UP001225761"/>
    </source>
</evidence>
<name>A0ABT6YWN3_9BACT</name>
<dbReference type="Gene3D" id="3.40.50.300">
    <property type="entry name" value="P-loop containing nucleotide triphosphate hydrolases"/>
    <property type="match status" value="1"/>
</dbReference>
<dbReference type="RefSeq" id="WP_283380462.1">
    <property type="nucleotide sequence ID" value="NZ_JASHIE010000001.1"/>
</dbReference>
<dbReference type="InterPro" id="IPR014555">
    <property type="entry name" value="RecF-like"/>
</dbReference>
<dbReference type="InterPro" id="IPR027417">
    <property type="entry name" value="P-loop_NTPase"/>
</dbReference>
<protein>
    <submittedName>
        <fullName evidence="2">AAA family ATPase</fullName>
    </submittedName>
</protein>
<reference evidence="2 3" key="1">
    <citation type="submission" date="2023-05" db="EMBL/GenBank/DDBJ databases">
        <title>Novel species of genus Flectobacillus isolated from stream in China.</title>
        <authorList>
            <person name="Lu H."/>
        </authorList>
    </citation>
    <scope>NUCLEOTIDE SEQUENCE [LARGE SCALE GENOMIC DNA]</scope>
    <source>
        <strain evidence="2 3">LFS242W</strain>
    </source>
</reference>
<dbReference type="SUPFAM" id="SSF52540">
    <property type="entry name" value="P-loop containing nucleoside triphosphate hydrolases"/>
    <property type="match status" value="1"/>
</dbReference>
<feature type="domain" description="ATPase AAA-type core" evidence="1">
    <location>
        <begin position="25"/>
        <end position="294"/>
    </location>
</feature>
<proteinExistence type="predicted"/>
<evidence type="ECO:0000313" key="2">
    <source>
        <dbReference type="EMBL" id="MDI9873282.1"/>
    </source>
</evidence>
<dbReference type="PANTHER" id="PTHR32182">
    <property type="entry name" value="DNA REPLICATION AND REPAIR PROTEIN RECF"/>
    <property type="match status" value="1"/>
</dbReference>
<dbReference type="PANTHER" id="PTHR32182:SF22">
    <property type="entry name" value="ATP-DEPENDENT ENDONUCLEASE, OLD FAMILY-RELATED"/>
    <property type="match status" value="1"/>
</dbReference>
<organism evidence="2 3">
    <name type="scientific">Flectobacillus rivi</name>
    <dbReference type="NCBI Taxonomy" id="2984209"/>
    <lineage>
        <taxon>Bacteria</taxon>
        <taxon>Pseudomonadati</taxon>
        <taxon>Bacteroidota</taxon>
        <taxon>Cytophagia</taxon>
        <taxon>Cytophagales</taxon>
        <taxon>Flectobacillaceae</taxon>
        <taxon>Flectobacillus</taxon>
    </lineage>
</organism>
<dbReference type="PIRSF" id="PIRSF029347">
    <property type="entry name" value="RecF"/>
    <property type="match status" value="1"/>
</dbReference>
<accession>A0ABT6YWN3</accession>
<comment type="caution">
    <text evidence="2">The sequence shown here is derived from an EMBL/GenBank/DDBJ whole genome shotgun (WGS) entry which is preliminary data.</text>
</comment>
<sequence>MKIKKLHIKNFKSIADLEIIEPNPFTVFVGPNGSGKSNIFEALEFYLKYRDETNGIGLFGGEDNISKIDNPRIFSFETDDWSLKIDSFVERAFLEYLHNLSDKDYEKNLLSLQSEEFEQLSNDHQIKKIISKNNFYKKQFSRLFIKNKDKQKVNYSDNLTLSFSADNLEKVLKRILKEESKKEEILDWLRLFIPEFDDVFIESSDLSRTDTLIVKERFSPKYFTKELISDGTYNILALLTAVFQSDEPQFLCIEEPENGLTPDVIKEMVNFFRNACEEKGHYIWLNTHSQSLVSQLSPDEIITVNKIKGETKIKQFKGEDFNGLSMDEAWLTNTLGGGLPW</sequence>
<gene>
    <name evidence="2" type="ORF">QM481_02025</name>
</gene>
<keyword evidence="3" id="KW-1185">Reference proteome</keyword>
<dbReference type="Proteomes" id="UP001225761">
    <property type="component" value="Unassembled WGS sequence"/>
</dbReference>